<evidence type="ECO:0000313" key="2">
    <source>
        <dbReference type="EMBL" id="WUQ11021.1"/>
    </source>
</evidence>
<dbReference type="PROSITE" id="PS50075">
    <property type="entry name" value="CARRIER"/>
    <property type="match status" value="1"/>
</dbReference>
<organism evidence="2 3">
    <name type="scientific">Streptomyces virginiae</name>
    <name type="common">Streptomyces cinnamonensis</name>
    <dbReference type="NCBI Taxonomy" id="1961"/>
    <lineage>
        <taxon>Bacteria</taxon>
        <taxon>Bacillati</taxon>
        <taxon>Actinomycetota</taxon>
        <taxon>Actinomycetes</taxon>
        <taxon>Kitasatosporales</taxon>
        <taxon>Streptomycetaceae</taxon>
        <taxon>Streptomyces</taxon>
    </lineage>
</organism>
<keyword evidence="3" id="KW-1185">Reference proteome</keyword>
<protein>
    <submittedName>
        <fullName evidence="2">Acyl carrier protein</fullName>
    </submittedName>
</protein>
<dbReference type="InterPro" id="IPR009081">
    <property type="entry name" value="PP-bd_ACP"/>
</dbReference>
<dbReference type="RefSeq" id="WP_328960542.1">
    <property type="nucleotide sequence ID" value="NZ_CP108090.1"/>
</dbReference>
<dbReference type="Proteomes" id="UP001432039">
    <property type="component" value="Chromosome"/>
</dbReference>
<dbReference type="SUPFAM" id="SSF47336">
    <property type="entry name" value="ACP-like"/>
    <property type="match status" value="1"/>
</dbReference>
<dbReference type="Pfam" id="PF00550">
    <property type="entry name" value="PP-binding"/>
    <property type="match status" value="1"/>
</dbReference>
<evidence type="ECO:0000313" key="3">
    <source>
        <dbReference type="Proteomes" id="UP001432039"/>
    </source>
</evidence>
<accession>A0ABZ1T7D1</accession>
<evidence type="ECO:0000259" key="1">
    <source>
        <dbReference type="PROSITE" id="PS50075"/>
    </source>
</evidence>
<sequence>MYDTLVKILTGRFQVRPELVTPEAAPPALGLDSLFVVELSFVLEEEAGLKIGFDELAEADTLAEITRLMQDERNRQGRQDASV</sequence>
<reference evidence="2" key="1">
    <citation type="submission" date="2022-10" db="EMBL/GenBank/DDBJ databases">
        <title>The complete genomes of actinobacterial strains from the NBC collection.</title>
        <authorList>
            <person name="Joergensen T.S."/>
            <person name="Alvarez Arevalo M."/>
            <person name="Sterndorff E.B."/>
            <person name="Faurdal D."/>
            <person name="Vuksanovic O."/>
            <person name="Mourched A.-S."/>
            <person name="Charusanti P."/>
            <person name="Shaw S."/>
            <person name="Blin K."/>
            <person name="Weber T."/>
        </authorList>
    </citation>
    <scope>NUCLEOTIDE SEQUENCE</scope>
    <source>
        <strain evidence="2">NBC_00248</strain>
    </source>
</reference>
<gene>
    <name evidence="2" type="ORF">OG517_06045</name>
</gene>
<dbReference type="EMBL" id="CP108090">
    <property type="protein sequence ID" value="WUQ11021.1"/>
    <property type="molecule type" value="Genomic_DNA"/>
</dbReference>
<feature type="domain" description="Carrier" evidence="1">
    <location>
        <begin position="1"/>
        <end position="73"/>
    </location>
</feature>
<dbReference type="Gene3D" id="1.10.1200.10">
    <property type="entry name" value="ACP-like"/>
    <property type="match status" value="1"/>
</dbReference>
<proteinExistence type="predicted"/>
<name>A0ABZ1T7D1_STRVG</name>
<dbReference type="InterPro" id="IPR036736">
    <property type="entry name" value="ACP-like_sf"/>
</dbReference>